<dbReference type="Gene3D" id="3.30.70.270">
    <property type="match status" value="1"/>
</dbReference>
<evidence type="ECO:0000256" key="1">
    <source>
        <dbReference type="ARBA" id="ARBA00010945"/>
    </source>
</evidence>
<accession>A0A9D1FUX5</accession>
<proteinExistence type="inferred from homology"/>
<dbReference type="InterPro" id="IPR043128">
    <property type="entry name" value="Rev_trsase/Diguanyl_cyclase"/>
</dbReference>
<dbReference type="GO" id="GO:0003684">
    <property type="term" value="F:damaged DNA binding"/>
    <property type="evidence" value="ECO:0007669"/>
    <property type="project" value="InterPro"/>
</dbReference>
<dbReference type="GO" id="GO:0003887">
    <property type="term" value="F:DNA-directed DNA polymerase activity"/>
    <property type="evidence" value="ECO:0007669"/>
    <property type="project" value="TreeGrafter"/>
</dbReference>
<comment type="similarity">
    <text evidence="1">Belongs to the DNA polymerase type-Y family.</text>
</comment>
<gene>
    <name evidence="3" type="ORF">IAD41_02570</name>
</gene>
<comment type="caution">
    <text evidence="3">The sequence shown here is derived from an EMBL/GenBank/DDBJ whole genome shotgun (WGS) entry which is preliminary data.</text>
</comment>
<dbReference type="Gene3D" id="3.40.1170.60">
    <property type="match status" value="1"/>
</dbReference>
<dbReference type="InterPro" id="IPR017961">
    <property type="entry name" value="DNA_pol_Y-fam_little_finger"/>
</dbReference>
<evidence type="ECO:0000313" key="4">
    <source>
        <dbReference type="Proteomes" id="UP000824139"/>
    </source>
</evidence>
<dbReference type="SUPFAM" id="SSF100879">
    <property type="entry name" value="Lesion bypass DNA polymerase (Y-family), little finger domain"/>
    <property type="match status" value="1"/>
</dbReference>
<reference evidence="3" key="2">
    <citation type="journal article" date="2021" name="PeerJ">
        <title>Extensive microbial diversity within the chicken gut microbiome revealed by metagenomics and culture.</title>
        <authorList>
            <person name="Gilroy R."/>
            <person name="Ravi A."/>
            <person name="Getino M."/>
            <person name="Pursley I."/>
            <person name="Horton D.L."/>
            <person name="Alikhan N.F."/>
            <person name="Baker D."/>
            <person name="Gharbi K."/>
            <person name="Hall N."/>
            <person name="Watson M."/>
            <person name="Adriaenssens E.M."/>
            <person name="Foster-Nyarko E."/>
            <person name="Jarju S."/>
            <person name="Secka A."/>
            <person name="Antonio M."/>
            <person name="Oren A."/>
            <person name="Chaudhuri R.R."/>
            <person name="La Ragione R."/>
            <person name="Hildebrand F."/>
            <person name="Pallen M.J."/>
        </authorList>
    </citation>
    <scope>NUCLEOTIDE SEQUENCE</scope>
    <source>
        <strain evidence="3">CHK152-2994</strain>
    </source>
</reference>
<dbReference type="PANTHER" id="PTHR11076">
    <property type="entry name" value="DNA REPAIR POLYMERASE UMUC / TRANSFERASE FAMILY MEMBER"/>
    <property type="match status" value="1"/>
</dbReference>
<dbReference type="InterPro" id="IPR043502">
    <property type="entry name" value="DNA/RNA_pol_sf"/>
</dbReference>
<feature type="domain" description="UmuC" evidence="2">
    <location>
        <begin position="22"/>
        <end position="204"/>
    </location>
</feature>
<sequence>MEHKLEIFRDAFDNIDMAKSVIALVDCDSFFVSCEQKVNPELKGKPVCVLSGHGQCVISRSREAKKLGIPMGIPTFKMTKEMKEATLITASHDLYGEISDEVMSVLKSISPKVEQYSIDEAFVDLTGLVRLYKKNYLELAQMIRQEVLEKVDIPVSIGVSTSKSLAKLASDKAKNFEGGVFLVGSRKIEPLLKHTAIEEIWGIGRNLSRLFRQNGILSAYDLVQRSDSWLDKQIGIRGLEMKHELLGEMVSPVDDTFKPPKSIQKTSAFGIFTSDLEFIKNELNYHIHSACKKLRRLNLKCSGIAVMLRTKVEFKVYYEKITIPHATCYEWEISDIVFKLLEKIYNPNIIYRSSGVILDDFMSTSGEQIFLFNDSEKAEKSERLAKCIDKLESKFGKNIIQTGFVDMSETSAPPERNPD</sequence>
<dbReference type="Pfam" id="PF11799">
    <property type="entry name" value="IMS_C"/>
    <property type="match status" value="1"/>
</dbReference>
<dbReference type="EMBL" id="DVJO01000053">
    <property type="protein sequence ID" value="HIS82475.1"/>
    <property type="molecule type" value="Genomic_DNA"/>
</dbReference>
<organism evidence="3 4">
    <name type="scientific">Candidatus Scatenecus faecavium</name>
    <dbReference type="NCBI Taxonomy" id="2840915"/>
    <lineage>
        <taxon>Bacteria</taxon>
        <taxon>Candidatus Scatenecus</taxon>
    </lineage>
</organism>
<dbReference type="AlphaFoldDB" id="A0A9D1FUX5"/>
<dbReference type="Pfam" id="PF00817">
    <property type="entry name" value="IMS"/>
    <property type="match status" value="1"/>
</dbReference>
<dbReference type="PANTHER" id="PTHR11076:SF34">
    <property type="entry name" value="PROTEIN UMUC"/>
    <property type="match status" value="1"/>
</dbReference>
<dbReference type="InterPro" id="IPR001126">
    <property type="entry name" value="UmuC"/>
</dbReference>
<dbReference type="GO" id="GO:0006281">
    <property type="term" value="P:DNA repair"/>
    <property type="evidence" value="ECO:0007669"/>
    <property type="project" value="InterPro"/>
</dbReference>
<dbReference type="GO" id="GO:0042276">
    <property type="term" value="P:error-prone translesion synthesis"/>
    <property type="evidence" value="ECO:0007669"/>
    <property type="project" value="TreeGrafter"/>
</dbReference>
<name>A0A9D1FUX5_9BACT</name>
<evidence type="ECO:0000313" key="3">
    <source>
        <dbReference type="EMBL" id="HIS82475.1"/>
    </source>
</evidence>
<dbReference type="GO" id="GO:0009432">
    <property type="term" value="P:SOS response"/>
    <property type="evidence" value="ECO:0007669"/>
    <property type="project" value="TreeGrafter"/>
</dbReference>
<dbReference type="SUPFAM" id="SSF56672">
    <property type="entry name" value="DNA/RNA polymerases"/>
    <property type="match status" value="1"/>
</dbReference>
<dbReference type="Proteomes" id="UP000824139">
    <property type="component" value="Unassembled WGS sequence"/>
</dbReference>
<dbReference type="GO" id="GO:0005829">
    <property type="term" value="C:cytosol"/>
    <property type="evidence" value="ECO:0007669"/>
    <property type="project" value="TreeGrafter"/>
</dbReference>
<protein>
    <recommendedName>
        <fullName evidence="2">UmuC domain-containing protein</fullName>
    </recommendedName>
</protein>
<dbReference type="Gene3D" id="1.10.150.20">
    <property type="entry name" value="5' to 3' exonuclease, C-terminal subdomain"/>
    <property type="match status" value="1"/>
</dbReference>
<evidence type="ECO:0000259" key="2">
    <source>
        <dbReference type="PROSITE" id="PS50173"/>
    </source>
</evidence>
<reference evidence="3" key="1">
    <citation type="submission" date="2020-10" db="EMBL/GenBank/DDBJ databases">
        <authorList>
            <person name="Gilroy R."/>
        </authorList>
    </citation>
    <scope>NUCLEOTIDE SEQUENCE</scope>
    <source>
        <strain evidence="3">CHK152-2994</strain>
    </source>
</reference>
<dbReference type="PROSITE" id="PS50173">
    <property type="entry name" value="UMUC"/>
    <property type="match status" value="1"/>
</dbReference>
<dbReference type="InterPro" id="IPR050116">
    <property type="entry name" value="DNA_polymerase-Y"/>
</dbReference>
<dbReference type="Gene3D" id="3.30.1490.100">
    <property type="entry name" value="DNA polymerase, Y-family, little finger domain"/>
    <property type="match status" value="1"/>
</dbReference>
<dbReference type="InterPro" id="IPR036775">
    <property type="entry name" value="DNA_pol_Y-fam_lit_finger_sf"/>
</dbReference>